<feature type="region of interest" description="Disordered" evidence="1">
    <location>
        <begin position="28"/>
        <end position="63"/>
    </location>
</feature>
<evidence type="ECO:0000313" key="3">
    <source>
        <dbReference type="EMBL" id="MFC3958984.1"/>
    </source>
</evidence>
<name>A0ABD5NPW9_9EURY</name>
<dbReference type="GeneID" id="73902750"/>
<dbReference type="AlphaFoldDB" id="A0ABD5NPW9"/>
<accession>A0ABD5NPW9</accession>
<reference evidence="3 4" key="1">
    <citation type="journal article" date="2019" name="Int. J. Syst. Evol. Microbiol.">
        <title>The Global Catalogue of Microorganisms (GCM) 10K type strain sequencing project: providing services to taxonomists for standard genome sequencing and annotation.</title>
        <authorList>
            <consortium name="The Broad Institute Genomics Platform"/>
            <consortium name="The Broad Institute Genome Sequencing Center for Infectious Disease"/>
            <person name="Wu L."/>
            <person name="Ma J."/>
        </authorList>
    </citation>
    <scope>NUCLEOTIDE SEQUENCE [LARGE SCALE GENOMIC DNA]</scope>
    <source>
        <strain evidence="3 4">IBRC-M 10256</strain>
    </source>
</reference>
<dbReference type="RefSeq" id="WP_256533619.1">
    <property type="nucleotide sequence ID" value="NZ_CP101824.1"/>
</dbReference>
<evidence type="ECO:0000313" key="4">
    <source>
        <dbReference type="Proteomes" id="UP001595846"/>
    </source>
</evidence>
<feature type="domain" description="DUF7343" evidence="2">
    <location>
        <begin position="117"/>
        <end position="173"/>
    </location>
</feature>
<keyword evidence="4" id="KW-1185">Reference proteome</keyword>
<comment type="caution">
    <text evidence="3">The sequence shown here is derived from an EMBL/GenBank/DDBJ whole genome shotgun (WGS) entry which is preliminary data.</text>
</comment>
<evidence type="ECO:0000259" key="2">
    <source>
        <dbReference type="Pfam" id="PF24034"/>
    </source>
</evidence>
<dbReference type="EMBL" id="JBHSAQ010000010">
    <property type="protein sequence ID" value="MFC3958984.1"/>
    <property type="molecule type" value="Genomic_DNA"/>
</dbReference>
<dbReference type="Gene3D" id="1.10.10.10">
    <property type="entry name" value="Winged helix-like DNA-binding domain superfamily/Winged helix DNA-binding domain"/>
    <property type="match status" value="1"/>
</dbReference>
<dbReference type="InterPro" id="IPR055767">
    <property type="entry name" value="DUF7343"/>
</dbReference>
<sequence>MWLLIGDRPGSQPGDTKRTALENLVETFPIHRSPVPRRDRPGPEPATAPRLSHATPCSGDGLSRDVVVTPPHWPPGRSPPATGYRRGRHVLFVPDLDRLRAGVVAHRFEPVAVVAPERVLDLLEANGGRIRQAEIAEECDWSASKTSRVVGELVDEGVVEKLQLGRENLVSMPDEDE</sequence>
<organism evidence="3 4">
    <name type="scientific">Halovivax cerinus</name>
    <dbReference type="NCBI Taxonomy" id="1487865"/>
    <lineage>
        <taxon>Archaea</taxon>
        <taxon>Methanobacteriati</taxon>
        <taxon>Methanobacteriota</taxon>
        <taxon>Stenosarchaea group</taxon>
        <taxon>Halobacteria</taxon>
        <taxon>Halobacteriales</taxon>
        <taxon>Natrialbaceae</taxon>
        <taxon>Halovivax</taxon>
    </lineage>
</organism>
<dbReference type="InterPro" id="IPR036390">
    <property type="entry name" value="WH_DNA-bd_sf"/>
</dbReference>
<gene>
    <name evidence="3" type="ORF">ACFOUR_11480</name>
</gene>
<dbReference type="Pfam" id="PF24034">
    <property type="entry name" value="DUF7343"/>
    <property type="match status" value="1"/>
</dbReference>
<protein>
    <submittedName>
        <fullName evidence="3">Helix-turn-helix transcriptional regulator</fullName>
    </submittedName>
</protein>
<proteinExistence type="predicted"/>
<dbReference type="InterPro" id="IPR036388">
    <property type="entry name" value="WH-like_DNA-bd_sf"/>
</dbReference>
<dbReference type="SUPFAM" id="SSF46785">
    <property type="entry name" value="Winged helix' DNA-binding domain"/>
    <property type="match status" value="1"/>
</dbReference>
<dbReference type="Proteomes" id="UP001595846">
    <property type="component" value="Unassembled WGS sequence"/>
</dbReference>
<evidence type="ECO:0000256" key="1">
    <source>
        <dbReference type="SAM" id="MobiDB-lite"/>
    </source>
</evidence>